<gene>
    <name evidence="3" type="ORF">GEV33_008913</name>
</gene>
<feature type="compositionally biased region" description="Basic and acidic residues" evidence="2">
    <location>
        <begin position="262"/>
        <end position="271"/>
    </location>
</feature>
<evidence type="ECO:0000313" key="3">
    <source>
        <dbReference type="EMBL" id="KAH0813878.1"/>
    </source>
</evidence>
<evidence type="ECO:0000313" key="4">
    <source>
        <dbReference type="Proteomes" id="UP000719412"/>
    </source>
</evidence>
<dbReference type="GO" id="GO:0015074">
    <property type="term" value="P:DNA integration"/>
    <property type="evidence" value="ECO:0007669"/>
    <property type="project" value="InterPro"/>
</dbReference>
<dbReference type="SUPFAM" id="SSF56349">
    <property type="entry name" value="DNA breaking-rejoining enzymes"/>
    <property type="match status" value="1"/>
</dbReference>
<dbReference type="InterPro" id="IPR013762">
    <property type="entry name" value="Integrase-like_cat_sf"/>
</dbReference>
<protein>
    <submittedName>
        <fullName evidence="3">Uncharacterized protein</fullName>
    </submittedName>
</protein>
<dbReference type="GO" id="GO:0003677">
    <property type="term" value="F:DNA binding"/>
    <property type="evidence" value="ECO:0007669"/>
    <property type="project" value="InterPro"/>
</dbReference>
<dbReference type="AlphaFoldDB" id="A0A8J6LBX5"/>
<reference evidence="3" key="2">
    <citation type="submission" date="2021-08" db="EMBL/GenBank/DDBJ databases">
        <authorList>
            <person name="Eriksson T."/>
        </authorList>
    </citation>
    <scope>NUCLEOTIDE SEQUENCE</scope>
    <source>
        <strain evidence="3">Stoneville</strain>
        <tissue evidence="3">Whole head</tissue>
    </source>
</reference>
<proteinExistence type="predicted"/>
<evidence type="ECO:0000256" key="2">
    <source>
        <dbReference type="SAM" id="MobiDB-lite"/>
    </source>
</evidence>
<sequence length="293" mass="33101">MDTDASNDSSIDCKSPSIVESVQNTSVNVLASKKSLQRGIKSSFSENILMTYFGELSKKKKPTSLWTQYSMLRSTLSVHHDVDISKYLRLKALLKRKSLGYKPKRSKTLTSLEINRFLNEAPDEKYLFTKVALVIGINGACSRQELCKLKINDVEDLGSAALIKIPDARTKKTRMFTITGEFYEIYKKYATLRPSNAYERRFFLNYQNGKCTVQPVGGCGLNPLDHAVAVDDARTTGTQDIYPETEQQDPEDKKNNPVAEPSTHRNLKDAQDTICTPQPHLPHLVYKFLFHLA</sequence>
<dbReference type="Proteomes" id="UP000719412">
    <property type="component" value="Unassembled WGS sequence"/>
</dbReference>
<organism evidence="3 4">
    <name type="scientific">Tenebrio molitor</name>
    <name type="common">Yellow mealworm beetle</name>
    <dbReference type="NCBI Taxonomy" id="7067"/>
    <lineage>
        <taxon>Eukaryota</taxon>
        <taxon>Metazoa</taxon>
        <taxon>Ecdysozoa</taxon>
        <taxon>Arthropoda</taxon>
        <taxon>Hexapoda</taxon>
        <taxon>Insecta</taxon>
        <taxon>Pterygota</taxon>
        <taxon>Neoptera</taxon>
        <taxon>Endopterygota</taxon>
        <taxon>Coleoptera</taxon>
        <taxon>Polyphaga</taxon>
        <taxon>Cucujiformia</taxon>
        <taxon>Tenebrionidae</taxon>
        <taxon>Tenebrio</taxon>
    </lineage>
</organism>
<name>A0A8J6LBX5_TENMO</name>
<evidence type="ECO:0000256" key="1">
    <source>
        <dbReference type="ARBA" id="ARBA00023172"/>
    </source>
</evidence>
<comment type="caution">
    <text evidence="3">The sequence shown here is derived from an EMBL/GenBank/DDBJ whole genome shotgun (WGS) entry which is preliminary data.</text>
</comment>
<accession>A0A8J6LBX5</accession>
<dbReference type="EMBL" id="JABDTM020024870">
    <property type="protein sequence ID" value="KAH0813878.1"/>
    <property type="molecule type" value="Genomic_DNA"/>
</dbReference>
<keyword evidence="1" id="KW-0233">DNA recombination</keyword>
<dbReference type="InterPro" id="IPR011010">
    <property type="entry name" value="DNA_brk_join_enz"/>
</dbReference>
<feature type="region of interest" description="Disordered" evidence="2">
    <location>
        <begin position="241"/>
        <end position="273"/>
    </location>
</feature>
<dbReference type="Gene3D" id="1.10.443.10">
    <property type="entry name" value="Intergrase catalytic core"/>
    <property type="match status" value="1"/>
</dbReference>
<reference evidence="3" key="1">
    <citation type="journal article" date="2020" name="J Insects Food Feed">
        <title>The yellow mealworm (Tenebrio molitor) genome: a resource for the emerging insects as food and feed industry.</title>
        <authorList>
            <person name="Eriksson T."/>
            <person name="Andere A."/>
            <person name="Kelstrup H."/>
            <person name="Emery V."/>
            <person name="Picard C."/>
        </authorList>
    </citation>
    <scope>NUCLEOTIDE SEQUENCE</scope>
    <source>
        <strain evidence="3">Stoneville</strain>
        <tissue evidence="3">Whole head</tissue>
    </source>
</reference>
<dbReference type="GO" id="GO:0006310">
    <property type="term" value="P:DNA recombination"/>
    <property type="evidence" value="ECO:0007669"/>
    <property type="project" value="UniProtKB-KW"/>
</dbReference>
<keyword evidence="4" id="KW-1185">Reference proteome</keyword>